<keyword evidence="3" id="KW-0520">NAD</keyword>
<dbReference type="EMBL" id="DWWT01000029">
    <property type="protein sequence ID" value="HJC05854.1"/>
    <property type="molecule type" value="Genomic_DNA"/>
</dbReference>
<keyword evidence="2 4" id="KW-0560">Oxidoreductase</keyword>
<reference evidence="7" key="2">
    <citation type="submission" date="2021-04" db="EMBL/GenBank/DDBJ databases">
        <authorList>
            <person name="Gilroy R."/>
        </authorList>
    </citation>
    <scope>NUCLEOTIDE SEQUENCE</scope>
    <source>
        <strain evidence="7">CHK180-15479</strain>
    </source>
</reference>
<organism evidence="7 8">
    <name type="scientific">Candidatus Enterocloster excrementipullorum</name>
    <dbReference type="NCBI Taxonomy" id="2838559"/>
    <lineage>
        <taxon>Bacteria</taxon>
        <taxon>Bacillati</taxon>
        <taxon>Bacillota</taxon>
        <taxon>Clostridia</taxon>
        <taxon>Lachnospirales</taxon>
        <taxon>Lachnospiraceae</taxon>
        <taxon>Enterocloster</taxon>
    </lineage>
</organism>
<dbReference type="Pfam" id="PF00389">
    <property type="entry name" value="2-Hacid_dh"/>
    <property type="match status" value="1"/>
</dbReference>
<evidence type="ECO:0000256" key="4">
    <source>
        <dbReference type="RuleBase" id="RU003719"/>
    </source>
</evidence>
<dbReference type="GO" id="GO:0051287">
    <property type="term" value="F:NAD binding"/>
    <property type="evidence" value="ECO:0007669"/>
    <property type="project" value="InterPro"/>
</dbReference>
<dbReference type="FunFam" id="3.40.50.720:FF:000203">
    <property type="entry name" value="D-3-phosphoglycerate dehydrogenase (SerA)"/>
    <property type="match status" value="1"/>
</dbReference>
<dbReference type="CDD" id="cd12173">
    <property type="entry name" value="PGDH_4"/>
    <property type="match status" value="1"/>
</dbReference>
<evidence type="ECO:0000256" key="3">
    <source>
        <dbReference type="ARBA" id="ARBA00023027"/>
    </source>
</evidence>
<evidence type="ECO:0000313" key="7">
    <source>
        <dbReference type="EMBL" id="HJC05854.1"/>
    </source>
</evidence>
<dbReference type="SUPFAM" id="SSF52283">
    <property type="entry name" value="Formate/glycerate dehydrogenase catalytic domain-like"/>
    <property type="match status" value="1"/>
</dbReference>
<comment type="similarity">
    <text evidence="1 4">Belongs to the D-isomer specific 2-hydroxyacid dehydrogenase family.</text>
</comment>
<dbReference type="InterPro" id="IPR006140">
    <property type="entry name" value="D-isomer_DH_NAD-bd"/>
</dbReference>
<dbReference type="Proteomes" id="UP000823910">
    <property type="component" value="Unassembled WGS sequence"/>
</dbReference>
<dbReference type="InterPro" id="IPR036291">
    <property type="entry name" value="NAD(P)-bd_dom_sf"/>
</dbReference>
<dbReference type="Gene3D" id="3.40.50.720">
    <property type="entry name" value="NAD(P)-binding Rossmann-like Domain"/>
    <property type="match status" value="2"/>
</dbReference>
<dbReference type="PANTHER" id="PTHR42789:SF1">
    <property type="entry name" value="D-ISOMER SPECIFIC 2-HYDROXYACID DEHYDROGENASE FAMILY PROTEIN (AFU_ORTHOLOGUE AFUA_6G10090)"/>
    <property type="match status" value="1"/>
</dbReference>
<feature type="domain" description="D-isomer specific 2-hydroxyacid dehydrogenase catalytic" evidence="5">
    <location>
        <begin position="6"/>
        <end position="314"/>
    </location>
</feature>
<dbReference type="InterPro" id="IPR050857">
    <property type="entry name" value="D-2-hydroxyacid_DH"/>
</dbReference>
<reference evidence="7" key="1">
    <citation type="journal article" date="2021" name="PeerJ">
        <title>Extensive microbial diversity within the chicken gut microbiome revealed by metagenomics and culture.</title>
        <authorList>
            <person name="Gilroy R."/>
            <person name="Ravi A."/>
            <person name="Getino M."/>
            <person name="Pursley I."/>
            <person name="Horton D.L."/>
            <person name="Alikhan N.F."/>
            <person name="Baker D."/>
            <person name="Gharbi K."/>
            <person name="Hall N."/>
            <person name="Watson M."/>
            <person name="Adriaenssens E.M."/>
            <person name="Foster-Nyarko E."/>
            <person name="Jarju S."/>
            <person name="Secka A."/>
            <person name="Antonio M."/>
            <person name="Oren A."/>
            <person name="Chaudhuri R.R."/>
            <person name="La Ragione R."/>
            <person name="Hildebrand F."/>
            <person name="Pallen M.J."/>
        </authorList>
    </citation>
    <scope>NUCLEOTIDE SEQUENCE</scope>
    <source>
        <strain evidence="7">CHK180-15479</strain>
    </source>
</reference>
<protein>
    <submittedName>
        <fullName evidence="7">Hydroxyacid dehydrogenase</fullName>
    </submittedName>
</protein>
<comment type="caution">
    <text evidence="7">The sequence shown here is derived from an EMBL/GenBank/DDBJ whole genome shotgun (WGS) entry which is preliminary data.</text>
</comment>
<dbReference type="PANTHER" id="PTHR42789">
    <property type="entry name" value="D-ISOMER SPECIFIC 2-HYDROXYACID DEHYDROGENASE FAMILY PROTEIN (AFU_ORTHOLOGUE AFUA_6G10090)"/>
    <property type="match status" value="1"/>
</dbReference>
<dbReference type="SUPFAM" id="SSF51735">
    <property type="entry name" value="NAD(P)-binding Rossmann-fold domains"/>
    <property type="match status" value="1"/>
</dbReference>
<sequence>MSCTILLPKDIRNKGKQYLLDRGYHLKIGRGRTEEDILADIADCEGLLVCNDPITAKILRHANRLKVIGRHGIGLDNIDIDTANQLGIAVTNAPFANVNSVAEHTIALMLACVKHLIIMDRNLHMGNYECRSQLLGCDLSGKTLGLIGFGRIGQSVGKKAAALGMHIIAYDPFFPKDQAPSNVRLLPSWDDVFSKSDIISLHLPATEETRRSIGMEQFKKMKTAGWLINTSRGSILREDELYQALEQGVLAGAGLDVFETEPPSPDNPLFSSDKVIITPHSAAMTEEAMDQMGIEAAMGIDDVLSGRKPAGLVNSPVHSIQ</sequence>
<gene>
    <name evidence="7" type="ORF">H9704_06835</name>
</gene>
<feature type="domain" description="D-isomer specific 2-hydroxyacid dehydrogenase NAD-binding" evidence="6">
    <location>
        <begin position="106"/>
        <end position="282"/>
    </location>
</feature>
<accession>A0A9D2N0D7</accession>
<dbReference type="GO" id="GO:0016616">
    <property type="term" value="F:oxidoreductase activity, acting on the CH-OH group of donors, NAD or NADP as acceptor"/>
    <property type="evidence" value="ECO:0007669"/>
    <property type="project" value="InterPro"/>
</dbReference>
<name>A0A9D2N0D7_9FIRM</name>
<evidence type="ECO:0000259" key="5">
    <source>
        <dbReference type="Pfam" id="PF00389"/>
    </source>
</evidence>
<proteinExistence type="inferred from homology"/>
<evidence type="ECO:0000313" key="8">
    <source>
        <dbReference type="Proteomes" id="UP000823910"/>
    </source>
</evidence>
<evidence type="ECO:0000259" key="6">
    <source>
        <dbReference type="Pfam" id="PF02826"/>
    </source>
</evidence>
<dbReference type="AlphaFoldDB" id="A0A9D2N0D7"/>
<evidence type="ECO:0000256" key="2">
    <source>
        <dbReference type="ARBA" id="ARBA00023002"/>
    </source>
</evidence>
<dbReference type="Pfam" id="PF02826">
    <property type="entry name" value="2-Hacid_dh_C"/>
    <property type="match status" value="1"/>
</dbReference>
<evidence type="ECO:0000256" key="1">
    <source>
        <dbReference type="ARBA" id="ARBA00005854"/>
    </source>
</evidence>
<dbReference type="InterPro" id="IPR006139">
    <property type="entry name" value="D-isomer_2_OHA_DH_cat_dom"/>
</dbReference>